<keyword evidence="1" id="KW-0812">Transmembrane</keyword>
<reference evidence="2 3" key="1">
    <citation type="submission" date="2019-07" db="EMBL/GenBank/DDBJ databases">
        <title>Whole genome shotgun sequence of Chryseobacterium lathyri NBRC 105250.</title>
        <authorList>
            <person name="Hosoyama A."/>
            <person name="Uohara A."/>
            <person name="Ohji S."/>
            <person name="Ichikawa N."/>
        </authorList>
    </citation>
    <scope>NUCLEOTIDE SEQUENCE [LARGE SCALE GENOMIC DNA]</scope>
    <source>
        <strain evidence="2 3">NBRC 105250</strain>
    </source>
</reference>
<accession>A0A511YG40</accession>
<gene>
    <name evidence="2" type="ORF">CLA01_42210</name>
</gene>
<keyword evidence="1" id="KW-1133">Transmembrane helix</keyword>
<dbReference type="Proteomes" id="UP000321150">
    <property type="component" value="Unassembled WGS sequence"/>
</dbReference>
<proteinExistence type="predicted"/>
<evidence type="ECO:0000313" key="3">
    <source>
        <dbReference type="Proteomes" id="UP000321150"/>
    </source>
</evidence>
<feature type="transmembrane region" description="Helical" evidence="1">
    <location>
        <begin position="12"/>
        <end position="34"/>
    </location>
</feature>
<dbReference type="EMBL" id="BJYI01000027">
    <property type="protein sequence ID" value="GEN74149.1"/>
    <property type="molecule type" value="Genomic_DNA"/>
</dbReference>
<evidence type="ECO:0000256" key="1">
    <source>
        <dbReference type="SAM" id="Phobius"/>
    </source>
</evidence>
<organism evidence="2 3">
    <name type="scientific">Chryseobacterium lathyri</name>
    <dbReference type="NCBI Taxonomy" id="395933"/>
    <lineage>
        <taxon>Bacteria</taxon>
        <taxon>Pseudomonadati</taxon>
        <taxon>Bacteroidota</taxon>
        <taxon>Flavobacteriia</taxon>
        <taxon>Flavobacteriales</taxon>
        <taxon>Weeksellaceae</taxon>
        <taxon>Chryseobacterium group</taxon>
        <taxon>Chryseobacterium</taxon>
    </lineage>
</organism>
<protein>
    <submittedName>
        <fullName evidence="2">Uncharacterized protein</fullName>
    </submittedName>
</protein>
<dbReference type="AlphaFoldDB" id="A0A511YG40"/>
<comment type="caution">
    <text evidence="2">The sequence shown here is derived from an EMBL/GenBank/DDBJ whole genome shotgun (WGS) entry which is preliminary data.</text>
</comment>
<name>A0A511YG40_9FLAO</name>
<evidence type="ECO:0000313" key="2">
    <source>
        <dbReference type="EMBL" id="GEN74149.1"/>
    </source>
</evidence>
<sequence length="201" mass="22971">MRKGGRKVKKIIFLFTDSVLTLVGLICCFFPVSLTAQVYISDNVQLTIGEHTQFYTGEEVIKSGKVFVADKTTIVGGFSGEKKHIRSTRITKKERLIARNSKKRVRGKEKIVSKQISPRFTFHIIPQETSSFMVSISKRCLFSIPGVYVYKNIYAGGPLRNIIACFFSKEKKTTYTYVFYPLTENYWQVHGERGPPLNKHT</sequence>
<keyword evidence="1" id="KW-0472">Membrane</keyword>